<keyword evidence="4" id="KW-1185">Reference proteome</keyword>
<dbReference type="InterPro" id="IPR024983">
    <property type="entry name" value="CHAT_dom"/>
</dbReference>
<dbReference type="InterPro" id="IPR019734">
    <property type="entry name" value="TPR_rpt"/>
</dbReference>
<gene>
    <name evidence="3" type="ORF">CVLEPA_LOCUS4003</name>
</gene>
<evidence type="ECO:0000256" key="1">
    <source>
        <dbReference type="SAM" id="MobiDB-lite"/>
    </source>
</evidence>
<evidence type="ECO:0000313" key="3">
    <source>
        <dbReference type="EMBL" id="CAK8674289.1"/>
    </source>
</evidence>
<feature type="region of interest" description="Disordered" evidence="1">
    <location>
        <begin position="637"/>
        <end position="671"/>
    </location>
</feature>
<sequence length="1489" mass="167907">MLLKEIPKFTPNRDKMANEERRNLIQSHLNSLIGENSKEEISKHIVELLRLGREVVSLPENIDKQDVVTQLYIMGCSLQRNGEIKLSISTLDAAIEICRINLEQKKSDSLNTDEVLLMKMYYELACCEESDGQLDKCLDHYEACIALTLYHNDIMFEKQVLMRMGSALMQNERCAEAASAYLRMTSLQDDIIKALKDDTEQYRYHWSLDCDCEIHHNLCLAYMALSLYERALEEAFKFKELLQSIEPGKNIKGVTHMMQANFLIGKIYELLGDRSSALVYYQEWLTQVHSNAYLQVHPDDKLLVELASAYQNVGTTLLNQGRSNESFAFFEKMIKTANQLSDKQMEVEGLLLQGDSKLVAGRVENAREIFKLALKLGQNIPGNDSLECKCMKKDAEAYAHEGRYTHALYRCERALQLARKVASDDVILSLECQVALYTQHSTSEKELLAAVKFLSRHISEEEQVLYMLRSEDVSALNEKEKNLCESYKAIQVILHRLGENLLSIAFGECWKRREMLQARKKLPQIPSMEHKGFSGVDKEFESSDYISIMQVDKILSPGYDLTIVVYSTCQQGFLAHVLRKGQVTCSYLLSDHVVDPTKVIDTVQELTDLIRDERKDDPASNLTNIYNTESRSLPTLTQKSPIKLPISRQPTAHMGGGDTGSPPDKTTSPSEFNKSLALKGILIPVEGGSMVKAGTVAANPAEGPVTNPYTKLHAILLGPLAVALNQLKPGSSICFVPDGVLWKIPFDQLVGSTGRPLGEDFNIMTSPSIMALANYQRERETMNFDGNSKSTIRTSELMKTYAHEYDLASLQKAGLEGEISGLVSATSTGTNVLTARRYFTPYRQVEIPRHACVIGSTSMTNSLKLNGEVWSPKRQLSEAQEECRKVAEYLDCRPIIGVKATKKKFLSELRCSNLMHIATYADMEKGLLAFCPDQFPQERPPVSMERYIITEEDLVLCEPFNVQLAILSSGQQWQSIGETGRLANVLLNAGVQCVIYCLWPVPDVVLRSFYHHLYLNLQTSCQVSRAVFNAKQALKSRHPDAALWNAFVAIGSDVTIDISKIRAAELQRSISESEPGCLNLPPLVESGDSPEQCFCKLQGHLSRLSGNLDVTRDSDVISFFLGLVEEATDRLTRDENFDKPIVVLPEAVADIKGSLGLLYFLGFDFQSIDVSSLPAPARRSYKGKHVRMVIFPHWNQDDLLLPTHQALTGLHDLFAREECLRAIALMLPLPQHLLCRLIDLLSIIHHTPEVQLRTTDVGARTLWAMRDVRRFLRTIGVIQVRNLLIFCRNVEARSLVVGALHMLLALCLYRESNVLEQLDVESLGNLPRADEEVKKDFKSIDAVLMPRNEVLMRSSWMSDDRYVKEKDERLFLANQIADLSERYSRALVHAKWWHRDVKVPQQAANSFTSAIDGSRTDEGKVLKVKVKSGATPSSNRTVLEGGERPDKSLFEVLKRREEAGHILYRRCVDLERRRATALRSCYLPYTHSE</sequence>
<dbReference type="EMBL" id="CAWYQH010000013">
    <property type="protein sequence ID" value="CAK8674289.1"/>
    <property type="molecule type" value="Genomic_DNA"/>
</dbReference>
<accession>A0ABP0F3I9</accession>
<comment type="caution">
    <text evidence="3">The sequence shown here is derived from an EMBL/GenBank/DDBJ whole genome shotgun (WGS) entry which is preliminary data.</text>
</comment>
<dbReference type="Proteomes" id="UP001642483">
    <property type="component" value="Unassembled WGS sequence"/>
</dbReference>
<proteinExistence type="predicted"/>
<organism evidence="3 4">
    <name type="scientific">Clavelina lepadiformis</name>
    <name type="common">Light-bulb sea squirt</name>
    <name type="synonym">Ascidia lepadiformis</name>
    <dbReference type="NCBI Taxonomy" id="159417"/>
    <lineage>
        <taxon>Eukaryota</taxon>
        <taxon>Metazoa</taxon>
        <taxon>Chordata</taxon>
        <taxon>Tunicata</taxon>
        <taxon>Ascidiacea</taxon>
        <taxon>Aplousobranchia</taxon>
        <taxon>Clavelinidae</taxon>
        <taxon>Clavelina</taxon>
    </lineage>
</organism>
<evidence type="ECO:0000313" key="4">
    <source>
        <dbReference type="Proteomes" id="UP001642483"/>
    </source>
</evidence>
<protein>
    <recommendedName>
        <fullName evidence="2">CHAT domain-containing protein</fullName>
    </recommendedName>
</protein>
<dbReference type="SUPFAM" id="SSF48452">
    <property type="entry name" value="TPR-like"/>
    <property type="match status" value="2"/>
</dbReference>
<dbReference type="Gene3D" id="1.25.40.10">
    <property type="entry name" value="Tetratricopeptide repeat domain"/>
    <property type="match status" value="3"/>
</dbReference>
<name>A0ABP0F3I9_CLALP</name>
<feature type="domain" description="CHAT" evidence="2">
    <location>
        <begin position="709"/>
        <end position="1052"/>
    </location>
</feature>
<evidence type="ECO:0000259" key="2">
    <source>
        <dbReference type="Pfam" id="PF12770"/>
    </source>
</evidence>
<reference evidence="3 4" key="1">
    <citation type="submission" date="2024-02" db="EMBL/GenBank/DDBJ databases">
        <authorList>
            <person name="Daric V."/>
            <person name="Darras S."/>
        </authorList>
    </citation>
    <scope>NUCLEOTIDE SEQUENCE [LARGE SCALE GENOMIC DNA]</scope>
</reference>
<dbReference type="PANTHER" id="PTHR10098">
    <property type="entry name" value="RAPSYN-RELATED"/>
    <property type="match status" value="1"/>
</dbReference>
<dbReference type="InterPro" id="IPR011990">
    <property type="entry name" value="TPR-like_helical_dom_sf"/>
</dbReference>
<dbReference type="SMART" id="SM00028">
    <property type="entry name" value="TPR"/>
    <property type="match status" value="6"/>
</dbReference>
<dbReference type="PANTHER" id="PTHR10098:SF108">
    <property type="entry name" value="TETRATRICOPEPTIDE REPEAT PROTEIN 28"/>
    <property type="match status" value="1"/>
</dbReference>
<dbReference type="Pfam" id="PF12770">
    <property type="entry name" value="CHAT"/>
    <property type="match status" value="1"/>
</dbReference>